<organism evidence="1 2">
    <name type="scientific">Kalanchoe fedtschenkoi</name>
    <name type="common">Lavender scallops</name>
    <name type="synonym">South American air plant</name>
    <dbReference type="NCBI Taxonomy" id="63787"/>
    <lineage>
        <taxon>Eukaryota</taxon>
        <taxon>Viridiplantae</taxon>
        <taxon>Streptophyta</taxon>
        <taxon>Embryophyta</taxon>
        <taxon>Tracheophyta</taxon>
        <taxon>Spermatophyta</taxon>
        <taxon>Magnoliopsida</taxon>
        <taxon>eudicotyledons</taxon>
        <taxon>Gunneridae</taxon>
        <taxon>Pentapetalae</taxon>
        <taxon>Saxifragales</taxon>
        <taxon>Crassulaceae</taxon>
        <taxon>Kalanchoe</taxon>
    </lineage>
</organism>
<dbReference type="Proteomes" id="UP000594263">
    <property type="component" value="Unplaced"/>
</dbReference>
<evidence type="ECO:0000313" key="2">
    <source>
        <dbReference type="Proteomes" id="UP000594263"/>
    </source>
</evidence>
<reference evidence="1" key="1">
    <citation type="submission" date="2021-01" db="UniProtKB">
        <authorList>
            <consortium name="EnsemblPlants"/>
        </authorList>
    </citation>
    <scope>IDENTIFICATION</scope>
</reference>
<keyword evidence="2" id="KW-1185">Reference proteome</keyword>
<sequence>MSYDSSEYGINIHQFGVDGQVAMSCHCGFCTGVLIQRLITELRRTVGLVDAEMI</sequence>
<dbReference type="EnsemblPlants" id="Kaladp0863s0002.1.v1.1">
    <property type="protein sequence ID" value="Kaladp0863s0002.1.v1.1.CDS.1"/>
    <property type="gene ID" value="Kaladp0863s0002.v1.1"/>
</dbReference>
<dbReference type="AlphaFoldDB" id="A0A7N0VI53"/>
<accession>A0A7N0VI53</accession>
<name>A0A7N0VI53_KALFE</name>
<protein>
    <submittedName>
        <fullName evidence="1">Uncharacterized protein</fullName>
    </submittedName>
</protein>
<evidence type="ECO:0000313" key="1">
    <source>
        <dbReference type="EnsemblPlants" id="Kaladp0863s0002.1.v1.1.CDS.1"/>
    </source>
</evidence>
<proteinExistence type="predicted"/>
<dbReference type="Gramene" id="Kaladp0863s0002.1.v1.1">
    <property type="protein sequence ID" value="Kaladp0863s0002.1.v1.1.CDS.1"/>
    <property type="gene ID" value="Kaladp0863s0002.v1.1"/>
</dbReference>